<dbReference type="EMBL" id="NKXO01000015">
    <property type="protein sequence ID" value="PKQ69846.1"/>
    <property type="molecule type" value="Genomic_DNA"/>
</dbReference>
<gene>
    <name evidence="1" type="ORF">Rain11_1181</name>
</gene>
<sequence length="116" mass="13344">MRKETITLNITLDENNVCEKIHWDATQKPEPGLEQAKAISLAIWDGWGKGTLKIDLWTKEMEVMEMKRFCIETISGLADTIRIATGDEVMAMEMENICKRMQDRLEAEVKQMQQIG</sequence>
<dbReference type="NCBIfam" id="TIGR03515">
    <property type="entry name" value="GldC"/>
    <property type="match status" value="1"/>
</dbReference>
<keyword evidence="2" id="KW-1185">Reference proteome</keyword>
<name>A0A2N3IHR8_9BACT</name>
<comment type="caution">
    <text evidence="1">The sequence shown here is derived from an EMBL/GenBank/DDBJ whole genome shotgun (WGS) entry which is preliminary data.</text>
</comment>
<dbReference type="InterPro" id="IPR019854">
    <property type="entry name" value="Motility-assoc_prot_GldC"/>
</dbReference>
<dbReference type="RefSeq" id="WP_101358451.1">
    <property type="nucleotide sequence ID" value="NZ_NKXO01000015.1"/>
</dbReference>
<dbReference type="OrthoDB" id="893422at2"/>
<proteinExistence type="predicted"/>
<dbReference type="Pfam" id="PF19937">
    <property type="entry name" value="GldC-like"/>
    <property type="match status" value="1"/>
</dbReference>
<evidence type="ECO:0000313" key="1">
    <source>
        <dbReference type="EMBL" id="PKQ69846.1"/>
    </source>
</evidence>
<dbReference type="Proteomes" id="UP000233387">
    <property type="component" value="Unassembled WGS sequence"/>
</dbReference>
<dbReference type="AlphaFoldDB" id="A0A2N3IHR8"/>
<evidence type="ECO:0000313" key="2">
    <source>
        <dbReference type="Proteomes" id="UP000233387"/>
    </source>
</evidence>
<accession>A0A2N3IHR8</accession>
<organism evidence="1 2">
    <name type="scientific">Raineya orbicola</name>
    <dbReference type="NCBI Taxonomy" id="2016530"/>
    <lineage>
        <taxon>Bacteria</taxon>
        <taxon>Pseudomonadati</taxon>
        <taxon>Bacteroidota</taxon>
        <taxon>Cytophagia</taxon>
        <taxon>Cytophagales</taxon>
        <taxon>Raineyaceae</taxon>
        <taxon>Raineya</taxon>
    </lineage>
</organism>
<reference evidence="1 2" key="1">
    <citation type="submission" date="2017-06" db="EMBL/GenBank/DDBJ databases">
        <title>Raineya orbicola gen. nov., sp. nov. a slightly thermophilic bacterium of the phylum Bacteroidetes and the description of Raineyaceae fam. nov.</title>
        <authorList>
            <person name="Albuquerque L."/>
            <person name="Polonia A.R.M."/>
            <person name="Barroso C."/>
            <person name="Froufe H.J.C."/>
            <person name="Lage O."/>
            <person name="Lobo-Da-Cunha A."/>
            <person name="Egas C."/>
            <person name="Da Costa M.S."/>
        </authorList>
    </citation>
    <scope>NUCLEOTIDE SEQUENCE [LARGE SCALE GENOMIC DNA]</scope>
    <source>
        <strain evidence="1 2">SPSPC-11</strain>
    </source>
</reference>
<protein>
    <submittedName>
        <fullName evidence="1">GldC: gliding motility-associated protein GldC</fullName>
    </submittedName>
</protein>